<keyword evidence="9 18" id="KW-0999">Mitochondrion inner membrane</keyword>
<evidence type="ECO:0000256" key="2">
    <source>
        <dbReference type="ARBA" id="ARBA00004448"/>
    </source>
</evidence>
<evidence type="ECO:0000256" key="10">
    <source>
        <dbReference type="ARBA" id="ARBA00022967"/>
    </source>
</evidence>
<comment type="subcellular location">
    <subcellularLocation>
        <location evidence="2 18">Mitochondrion inner membrane</location>
        <topology evidence="2 18">Multi-pass membrane protein</topology>
    </subcellularLocation>
</comment>
<sequence length="315" mass="35462">MLKPAMTIFGSMVILGTMISISANSWFLAWFGLEMNLIGFIPLLVSKENIKSPEAAIKYFFIQGVSSSLLIITSLNSTMNFSNSTMILLALMVKMGAAPTHFWVPNLLEAISWSNSCLLLTWQKISPLFLTTLSMKNNLMFYAGMSLVLGTLLGFNQISTKKILAFSSISHLAWILSVLKLSTKILWLYFFIYALTIFLTMMLLALNNSNTINMTLTLNFPLKTNIYMLLLSLGGMPPLVGFFPKMMVISFMVNNAMLVLPLLLVMSSLVNLYFYLRLTYTMLIVHPTSNFFNSYYSSPYLLLPLIFSPIIPLLF</sequence>
<dbReference type="AlphaFoldDB" id="A0A0A0RWH2"/>
<evidence type="ECO:0000256" key="17">
    <source>
        <dbReference type="ARBA" id="ARBA00049551"/>
    </source>
</evidence>
<protein>
    <recommendedName>
        <fullName evidence="5 18">NADH-ubiquinone oxidoreductase chain 2</fullName>
        <ecNumber evidence="4 18">7.1.1.2</ecNumber>
    </recommendedName>
</protein>
<feature type="transmembrane region" description="Helical" evidence="18">
    <location>
        <begin position="296"/>
        <end position="314"/>
    </location>
</feature>
<organism evidence="20">
    <name type="scientific">Opiliones sp. MT-2014</name>
    <dbReference type="NCBI Taxonomy" id="1560019"/>
    <lineage>
        <taxon>Eukaryota</taxon>
        <taxon>Metazoa</taxon>
        <taxon>Ecdysozoa</taxon>
        <taxon>Arthropoda</taxon>
        <taxon>Chelicerata</taxon>
        <taxon>Arachnida</taxon>
        <taxon>Opiliones</taxon>
    </lineage>
</organism>
<feature type="transmembrane region" description="Helical" evidence="18">
    <location>
        <begin position="256"/>
        <end position="276"/>
    </location>
</feature>
<evidence type="ECO:0000256" key="13">
    <source>
        <dbReference type="ARBA" id="ARBA00023027"/>
    </source>
</evidence>
<dbReference type="InterPro" id="IPR003917">
    <property type="entry name" value="NADH_UbQ_OxRdtase_chain2"/>
</dbReference>
<proteinExistence type="inferred from homology"/>
<comment type="function">
    <text evidence="18">Core subunit of the mitochondrial membrane respiratory chain NADH dehydrogenase (Complex I) which catalyzes electron transfer from NADH through the respiratory chain, using ubiquinone as an electron acceptor. Essential for the catalytic activity and assembly of complex I.</text>
</comment>
<keyword evidence="7 18" id="KW-0679">Respiratory chain</keyword>
<dbReference type="PANTHER" id="PTHR46552:SF1">
    <property type="entry name" value="NADH-UBIQUINONE OXIDOREDUCTASE CHAIN 2"/>
    <property type="match status" value="1"/>
</dbReference>
<evidence type="ECO:0000256" key="8">
    <source>
        <dbReference type="ARBA" id="ARBA00022692"/>
    </source>
</evidence>
<evidence type="ECO:0000256" key="9">
    <source>
        <dbReference type="ARBA" id="ARBA00022792"/>
    </source>
</evidence>
<evidence type="ECO:0000256" key="6">
    <source>
        <dbReference type="ARBA" id="ARBA00022448"/>
    </source>
</evidence>
<dbReference type="EMBL" id="KM244686">
    <property type="protein sequence ID" value="AIW06227.1"/>
    <property type="molecule type" value="Genomic_DNA"/>
</dbReference>
<comment type="similarity">
    <text evidence="3 18">Belongs to the complex I subunit 2 family.</text>
</comment>
<evidence type="ECO:0000256" key="7">
    <source>
        <dbReference type="ARBA" id="ARBA00022660"/>
    </source>
</evidence>
<geneLocation type="mitochondrion" evidence="20"/>
<evidence type="ECO:0000256" key="1">
    <source>
        <dbReference type="ARBA" id="ARBA00003257"/>
    </source>
</evidence>
<feature type="domain" description="NADH:quinone oxidoreductase/Mrp antiporter transmembrane" evidence="19">
    <location>
        <begin position="23"/>
        <end position="72"/>
    </location>
</feature>
<dbReference type="InterPro" id="IPR050175">
    <property type="entry name" value="Complex_I_Subunit_2"/>
</dbReference>
<evidence type="ECO:0000256" key="5">
    <source>
        <dbReference type="ARBA" id="ARBA00021008"/>
    </source>
</evidence>
<dbReference type="GO" id="GO:0005743">
    <property type="term" value="C:mitochondrial inner membrane"/>
    <property type="evidence" value="ECO:0007669"/>
    <property type="project" value="UniProtKB-SubCell"/>
</dbReference>
<feature type="transmembrane region" description="Helical" evidence="18">
    <location>
        <begin position="226"/>
        <end position="244"/>
    </location>
</feature>
<accession>A0A0A0RWH2</accession>
<dbReference type="GO" id="GO:0006120">
    <property type="term" value="P:mitochondrial electron transport, NADH to ubiquinone"/>
    <property type="evidence" value="ECO:0007669"/>
    <property type="project" value="InterPro"/>
</dbReference>
<evidence type="ECO:0000256" key="14">
    <source>
        <dbReference type="ARBA" id="ARBA00023075"/>
    </source>
</evidence>
<evidence type="ECO:0000256" key="12">
    <source>
        <dbReference type="ARBA" id="ARBA00022989"/>
    </source>
</evidence>
<keyword evidence="8 18" id="KW-0812">Transmembrane</keyword>
<keyword evidence="16 18" id="KW-0472">Membrane</keyword>
<keyword evidence="13 18" id="KW-0520">NAD</keyword>
<reference evidence="20" key="1">
    <citation type="journal article" date="2014" name="Nucleic Acids Res.">
        <title>Multiplex sequencing of pooled mitochondrial genomes-a crucial step toward biodiversity analysis using mito-metagenomics.</title>
        <authorList>
            <person name="Tang M."/>
            <person name="Tan M."/>
            <person name="Meng G."/>
            <person name="Yang S."/>
            <person name="Su X."/>
            <person name="Liu S."/>
            <person name="Song W."/>
            <person name="Li Y."/>
            <person name="Wu Q."/>
            <person name="Zhang A."/>
            <person name="Zhou X."/>
        </authorList>
    </citation>
    <scope>NUCLEOTIDE SEQUENCE</scope>
    <source>
        <strain evidence="20">CL17</strain>
    </source>
</reference>
<keyword evidence="12 18" id="KW-1133">Transmembrane helix</keyword>
<comment type="catalytic activity">
    <reaction evidence="17 18">
        <text>a ubiquinone + NADH + 5 H(+)(in) = a ubiquinol + NAD(+) + 4 H(+)(out)</text>
        <dbReference type="Rhea" id="RHEA:29091"/>
        <dbReference type="Rhea" id="RHEA-COMP:9565"/>
        <dbReference type="Rhea" id="RHEA-COMP:9566"/>
        <dbReference type="ChEBI" id="CHEBI:15378"/>
        <dbReference type="ChEBI" id="CHEBI:16389"/>
        <dbReference type="ChEBI" id="CHEBI:17976"/>
        <dbReference type="ChEBI" id="CHEBI:57540"/>
        <dbReference type="ChEBI" id="CHEBI:57945"/>
        <dbReference type="EC" id="7.1.1.2"/>
    </reaction>
</comment>
<keyword evidence="11 18" id="KW-0249">Electron transport</keyword>
<feature type="domain" description="NADH:quinone oxidoreductase/Mrp antiporter transmembrane" evidence="19">
    <location>
        <begin position="75"/>
        <end position="269"/>
    </location>
</feature>
<feature type="transmembrane region" description="Helical" evidence="18">
    <location>
        <begin position="186"/>
        <end position="206"/>
    </location>
</feature>
<comment type="function">
    <text evidence="1">Core subunit of the mitochondrial membrane respiratory chain NADH dehydrogenase (Complex I) that is believed to belong to the minimal assembly required for catalysis. Complex I functions in the transfer of electrons from NADH to the respiratory chain. The immediate electron acceptor for the enzyme is believed to be ubiquinone.</text>
</comment>
<dbReference type="EC" id="7.1.1.2" evidence="4 18"/>
<keyword evidence="6" id="KW-0813">Transport</keyword>
<dbReference type="Pfam" id="PF00361">
    <property type="entry name" value="Proton_antipo_M"/>
    <property type="match status" value="2"/>
</dbReference>
<evidence type="ECO:0000256" key="15">
    <source>
        <dbReference type="ARBA" id="ARBA00023128"/>
    </source>
</evidence>
<evidence type="ECO:0000256" key="16">
    <source>
        <dbReference type="ARBA" id="ARBA00023136"/>
    </source>
</evidence>
<evidence type="ECO:0000256" key="4">
    <source>
        <dbReference type="ARBA" id="ARBA00012944"/>
    </source>
</evidence>
<keyword evidence="14 18" id="KW-0830">Ubiquinone</keyword>
<dbReference type="PRINTS" id="PR01436">
    <property type="entry name" value="NADHDHGNASE2"/>
</dbReference>
<gene>
    <name evidence="20" type="primary">ND2</name>
</gene>
<feature type="transmembrane region" description="Helical" evidence="18">
    <location>
        <begin position="12"/>
        <end position="33"/>
    </location>
</feature>
<keyword evidence="15 18" id="KW-0496">Mitochondrion</keyword>
<evidence type="ECO:0000313" key="20">
    <source>
        <dbReference type="EMBL" id="AIW06227.1"/>
    </source>
</evidence>
<dbReference type="GO" id="GO:0008137">
    <property type="term" value="F:NADH dehydrogenase (ubiquinone) activity"/>
    <property type="evidence" value="ECO:0007669"/>
    <property type="project" value="UniProtKB-EC"/>
</dbReference>
<evidence type="ECO:0000259" key="19">
    <source>
        <dbReference type="Pfam" id="PF00361"/>
    </source>
</evidence>
<keyword evidence="10 18" id="KW-1278">Translocase</keyword>
<feature type="transmembrane region" description="Helical" evidence="18">
    <location>
        <begin position="139"/>
        <end position="157"/>
    </location>
</feature>
<name>A0A0A0RWH2_9ARAC</name>
<dbReference type="InterPro" id="IPR001750">
    <property type="entry name" value="ND/Mrp_TM"/>
</dbReference>
<evidence type="ECO:0000256" key="18">
    <source>
        <dbReference type="RuleBase" id="RU003403"/>
    </source>
</evidence>
<evidence type="ECO:0000256" key="3">
    <source>
        <dbReference type="ARBA" id="ARBA00007012"/>
    </source>
</evidence>
<dbReference type="PANTHER" id="PTHR46552">
    <property type="entry name" value="NADH-UBIQUINONE OXIDOREDUCTASE CHAIN 2"/>
    <property type="match status" value="1"/>
</dbReference>
<evidence type="ECO:0000256" key="11">
    <source>
        <dbReference type="ARBA" id="ARBA00022982"/>
    </source>
</evidence>